<dbReference type="GO" id="GO:0016020">
    <property type="term" value="C:membrane"/>
    <property type="evidence" value="ECO:0007669"/>
    <property type="project" value="UniProtKB-SubCell"/>
</dbReference>
<feature type="transmembrane region" description="Helical" evidence="6">
    <location>
        <begin position="506"/>
        <end position="523"/>
    </location>
</feature>
<keyword evidence="3 6" id="KW-1133">Transmembrane helix</keyword>
<dbReference type="InterPro" id="IPR036259">
    <property type="entry name" value="MFS_trans_sf"/>
</dbReference>
<dbReference type="Pfam" id="PF07690">
    <property type="entry name" value="MFS_1"/>
    <property type="match status" value="1"/>
</dbReference>
<organism evidence="7 8">
    <name type="scientific">Mizuhopecten yessoensis</name>
    <name type="common">Japanese scallop</name>
    <name type="synonym">Patinopecten yessoensis</name>
    <dbReference type="NCBI Taxonomy" id="6573"/>
    <lineage>
        <taxon>Eukaryota</taxon>
        <taxon>Metazoa</taxon>
        <taxon>Spiralia</taxon>
        <taxon>Lophotrochozoa</taxon>
        <taxon>Mollusca</taxon>
        <taxon>Bivalvia</taxon>
        <taxon>Autobranchia</taxon>
        <taxon>Pteriomorphia</taxon>
        <taxon>Pectinida</taxon>
        <taxon>Pectinoidea</taxon>
        <taxon>Pectinidae</taxon>
        <taxon>Mizuhopecten</taxon>
    </lineage>
</organism>
<evidence type="ECO:0000256" key="2">
    <source>
        <dbReference type="ARBA" id="ARBA00022692"/>
    </source>
</evidence>
<feature type="transmembrane region" description="Helical" evidence="6">
    <location>
        <begin position="226"/>
        <end position="246"/>
    </location>
</feature>
<evidence type="ECO:0000256" key="4">
    <source>
        <dbReference type="ARBA" id="ARBA00023136"/>
    </source>
</evidence>
<evidence type="ECO:0000256" key="5">
    <source>
        <dbReference type="SAM" id="MobiDB-lite"/>
    </source>
</evidence>
<keyword evidence="8" id="KW-1185">Reference proteome</keyword>
<evidence type="ECO:0000256" key="3">
    <source>
        <dbReference type="ARBA" id="ARBA00022989"/>
    </source>
</evidence>
<feature type="region of interest" description="Disordered" evidence="5">
    <location>
        <begin position="1"/>
        <end position="22"/>
    </location>
</feature>
<gene>
    <name evidence="7" type="ORF">KP79_PYT12620</name>
</gene>
<feature type="transmembrane region" description="Helical" evidence="6">
    <location>
        <begin position="413"/>
        <end position="436"/>
    </location>
</feature>
<evidence type="ECO:0000256" key="6">
    <source>
        <dbReference type="SAM" id="Phobius"/>
    </source>
</evidence>
<comment type="caution">
    <text evidence="7">The sequence shown here is derived from an EMBL/GenBank/DDBJ whole genome shotgun (WGS) entry which is preliminary data.</text>
</comment>
<dbReference type="AlphaFoldDB" id="A0A210Q528"/>
<keyword evidence="2 6" id="KW-0812">Transmembrane</keyword>
<reference evidence="7 8" key="1">
    <citation type="journal article" date="2017" name="Nat. Ecol. Evol.">
        <title>Scallop genome provides insights into evolution of bilaterian karyotype and development.</title>
        <authorList>
            <person name="Wang S."/>
            <person name="Zhang J."/>
            <person name="Jiao W."/>
            <person name="Li J."/>
            <person name="Xun X."/>
            <person name="Sun Y."/>
            <person name="Guo X."/>
            <person name="Huan P."/>
            <person name="Dong B."/>
            <person name="Zhang L."/>
            <person name="Hu X."/>
            <person name="Sun X."/>
            <person name="Wang J."/>
            <person name="Zhao C."/>
            <person name="Wang Y."/>
            <person name="Wang D."/>
            <person name="Huang X."/>
            <person name="Wang R."/>
            <person name="Lv J."/>
            <person name="Li Y."/>
            <person name="Zhang Z."/>
            <person name="Liu B."/>
            <person name="Lu W."/>
            <person name="Hui Y."/>
            <person name="Liang J."/>
            <person name="Zhou Z."/>
            <person name="Hou R."/>
            <person name="Li X."/>
            <person name="Liu Y."/>
            <person name="Li H."/>
            <person name="Ning X."/>
            <person name="Lin Y."/>
            <person name="Zhao L."/>
            <person name="Xing Q."/>
            <person name="Dou J."/>
            <person name="Li Y."/>
            <person name="Mao J."/>
            <person name="Guo H."/>
            <person name="Dou H."/>
            <person name="Li T."/>
            <person name="Mu C."/>
            <person name="Jiang W."/>
            <person name="Fu Q."/>
            <person name="Fu X."/>
            <person name="Miao Y."/>
            <person name="Liu J."/>
            <person name="Yu Q."/>
            <person name="Li R."/>
            <person name="Liao H."/>
            <person name="Li X."/>
            <person name="Kong Y."/>
            <person name="Jiang Z."/>
            <person name="Chourrout D."/>
            <person name="Li R."/>
            <person name="Bao Z."/>
        </authorList>
    </citation>
    <scope>NUCLEOTIDE SEQUENCE [LARGE SCALE GENOMIC DNA]</scope>
    <source>
        <strain evidence="7 8">PY_sf001</strain>
    </source>
</reference>
<proteinExistence type="predicted"/>
<feature type="transmembrane region" description="Helical" evidence="6">
    <location>
        <begin position="293"/>
        <end position="313"/>
    </location>
</feature>
<comment type="subcellular location">
    <subcellularLocation>
        <location evidence="1">Membrane</location>
        <topology evidence="1">Multi-pass membrane protein</topology>
    </subcellularLocation>
</comment>
<dbReference type="PANTHER" id="PTHR10924">
    <property type="entry name" value="MAJOR FACILITATOR SUPERFAMILY PROTEIN-RELATED"/>
    <property type="match status" value="1"/>
</dbReference>
<feature type="transmembrane region" description="Helical" evidence="6">
    <location>
        <begin position="94"/>
        <end position="111"/>
    </location>
</feature>
<dbReference type="Proteomes" id="UP000242188">
    <property type="component" value="Unassembled WGS sequence"/>
</dbReference>
<evidence type="ECO:0000313" key="7">
    <source>
        <dbReference type="EMBL" id="OWF43789.1"/>
    </source>
</evidence>
<dbReference type="OrthoDB" id="422206at2759"/>
<sequence>MLKRSYKVTPHTKSAEELGQTASEFNQQSNKAFFGDTVASGEGKLQTDVKKRSHKKDEADLNDAKSVIHNKTDADSAVDLKEAEPDIAVYRRRWYILAVYSLVTFTQAALWNTWGPIAVSCQKVFGWNDTILALLPNWGPIGFLLSEWMFSWSMDVHGIRLCCVVTAAMTAVASAIRCITSEPPYITWTANISAFLNGLGGPVAMGVPPVLSAAWFPPNQRTTSTAIATLFNYAGVAAAFLIGPLFENNDKANTTYTGSLLQNESVSMTTNSSLMYNQEEAADIDRIRNKIMVVMYAECGWCIMVLILILAYFPSKPPMPPSKTASQERLDMKSGFKKLMRNKMFLQLCFAYGIPVGIVGLWGGVLTVNLKSYDVSEAQAGWIGFNSIVAGCLGSLLIARISDRFSKHIRQMIIFLYSLAFASFLWLNLTLVGVIPSSIAQIYISIVAGTFFVNACVPLLIEMACENTYPVAEGITTIMMLTSLNVSGLLFLGVQMIPNIGTAWENWGVLTSIVVCIPVLILMNDSYNRLNIDETVSDKTIELTLKN</sequence>
<feature type="transmembrane region" description="Helical" evidence="6">
    <location>
        <begin position="345"/>
        <end position="368"/>
    </location>
</feature>
<feature type="transmembrane region" description="Helical" evidence="6">
    <location>
        <begin position="442"/>
        <end position="461"/>
    </location>
</feature>
<dbReference type="EMBL" id="NEDP02004995">
    <property type="protein sequence ID" value="OWF43789.1"/>
    <property type="molecule type" value="Genomic_DNA"/>
</dbReference>
<evidence type="ECO:0000313" key="8">
    <source>
        <dbReference type="Proteomes" id="UP000242188"/>
    </source>
</evidence>
<feature type="transmembrane region" description="Helical" evidence="6">
    <location>
        <begin position="131"/>
        <end position="150"/>
    </location>
</feature>
<feature type="transmembrane region" description="Helical" evidence="6">
    <location>
        <begin position="473"/>
        <end position="494"/>
    </location>
</feature>
<dbReference type="PANTHER" id="PTHR10924:SF27">
    <property type="entry name" value="SOLUTE CARRIER FAMILY 49 MEMBER 4"/>
    <property type="match status" value="1"/>
</dbReference>
<keyword evidence="4 6" id="KW-0472">Membrane</keyword>
<protein>
    <submittedName>
        <fullName evidence="7">Disrupted in renal carcinoma protein 2-like</fullName>
    </submittedName>
</protein>
<dbReference type="InterPro" id="IPR049680">
    <property type="entry name" value="FLVCR1-2_SLC49-like"/>
</dbReference>
<accession>A0A210Q528</accession>
<dbReference type="InterPro" id="IPR011701">
    <property type="entry name" value="MFS"/>
</dbReference>
<dbReference type="Gene3D" id="1.20.1250.20">
    <property type="entry name" value="MFS general substrate transporter like domains"/>
    <property type="match status" value="1"/>
</dbReference>
<dbReference type="SUPFAM" id="SSF103473">
    <property type="entry name" value="MFS general substrate transporter"/>
    <property type="match status" value="1"/>
</dbReference>
<feature type="transmembrane region" description="Helical" evidence="6">
    <location>
        <begin position="188"/>
        <end position="214"/>
    </location>
</feature>
<feature type="transmembrane region" description="Helical" evidence="6">
    <location>
        <begin position="157"/>
        <end position="176"/>
    </location>
</feature>
<name>A0A210Q528_MIZYE</name>
<dbReference type="GO" id="GO:0022857">
    <property type="term" value="F:transmembrane transporter activity"/>
    <property type="evidence" value="ECO:0007669"/>
    <property type="project" value="InterPro"/>
</dbReference>
<evidence type="ECO:0000256" key="1">
    <source>
        <dbReference type="ARBA" id="ARBA00004141"/>
    </source>
</evidence>
<feature type="transmembrane region" description="Helical" evidence="6">
    <location>
        <begin position="380"/>
        <end position="401"/>
    </location>
</feature>